<feature type="domain" description="IclR-ED" evidence="5">
    <location>
        <begin position="94"/>
        <end position="276"/>
    </location>
</feature>
<protein>
    <submittedName>
        <fullName evidence="6">IclR family transcriptional regulator</fullName>
    </submittedName>
</protein>
<evidence type="ECO:0000259" key="5">
    <source>
        <dbReference type="PROSITE" id="PS51078"/>
    </source>
</evidence>
<evidence type="ECO:0000256" key="3">
    <source>
        <dbReference type="ARBA" id="ARBA00023163"/>
    </source>
</evidence>
<evidence type="ECO:0000256" key="1">
    <source>
        <dbReference type="ARBA" id="ARBA00023015"/>
    </source>
</evidence>
<keyword evidence="2" id="KW-0238">DNA-binding</keyword>
<keyword evidence="1" id="KW-0805">Transcription regulation</keyword>
<dbReference type="InterPro" id="IPR029016">
    <property type="entry name" value="GAF-like_dom_sf"/>
</dbReference>
<dbReference type="GO" id="GO:0003677">
    <property type="term" value="F:DNA binding"/>
    <property type="evidence" value="ECO:0007669"/>
    <property type="project" value="UniProtKB-KW"/>
</dbReference>
<organism evidence="6 7">
    <name type="scientific">Ramlibacter agri</name>
    <dbReference type="NCBI Taxonomy" id="2728837"/>
    <lineage>
        <taxon>Bacteria</taxon>
        <taxon>Pseudomonadati</taxon>
        <taxon>Pseudomonadota</taxon>
        <taxon>Betaproteobacteria</taxon>
        <taxon>Burkholderiales</taxon>
        <taxon>Comamonadaceae</taxon>
        <taxon>Ramlibacter</taxon>
    </lineage>
</organism>
<dbReference type="Gene3D" id="3.30.450.40">
    <property type="match status" value="1"/>
</dbReference>
<dbReference type="InterPro" id="IPR014757">
    <property type="entry name" value="Tscrpt_reg_IclR_C"/>
</dbReference>
<keyword evidence="7" id="KW-1185">Reference proteome</keyword>
<gene>
    <name evidence="6" type="ORF">HHL11_18925</name>
</gene>
<dbReference type="InterPro" id="IPR005471">
    <property type="entry name" value="Tscrpt_reg_IclR_N"/>
</dbReference>
<evidence type="ECO:0000256" key="2">
    <source>
        <dbReference type="ARBA" id="ARBA00023125"/>
    </source>
</evidence>
<dbReference type="PANTHER" id="PTHR30136:SF33">
    <property type="entry name" value="TRANSCRIPTIONAL REGULATORY PROTEIN"/>
    <property type="match status" value="1"/>
</dbReference>
<evidence type="ECO:0000313" key="6">
    <source>
        <dbReference type="EMBL" id="NML45829.1"/>
    </source>
</evidence>
<feature type="domain" description="HTH iclR-type" evidence="4">
    <location>
        <begin position="31"/>
        <end position="93"/>
    </location>
</feature>
<dbReference type="Proteomes" id="UP000541185">
    <property type="component" value="Unassembled WGS sequence"/>
</dbReference>
<dbReference type="Pfam" id="PF09339">
    <property type="entry name" value="HTH_IclR"/>
    <property type="match status" value="1"/>
</dbReference>
<dbReference type="SMART" id="SM00346">
    <property type="entry name" value="HTH_ICLR"/>
    <property type="match status" value="1"/>
</dbReference>
<dbReference type="GO" id="GO:0045892">
    <property type="term" value="P:negative regulation of DNA-templated transcription"/>
    <property type="evidence" value="ECO:0007669"/>
    <property type="project" value="TreeGrafter"/>
</dbReference>
<dbReference type="InterPro" id="IPR050707">
    <property type="entry name" value="HTH_MetabolicPath_Reg"/>
</dbReference>
<dbReference type="InterPro" id="IPR036390">
    <property type="entry name" value="WH_DNA-bd_sf"/>
</dbReference>
<proteinExistence type="predicted"/>
<keyword evidence="3" id="KW-0804">Transcription</keyword>
<dbReference type="Gene3D" id="1.10.10.10">
    <property type="entry name" value="Winged helix-like DNA-binding domain superfamily/Winged helix DNA-binding domain"/>
    <property type="match status" value="1"/>
</dbReference>
<dbReference type="SUPFAM" id="SSF46785">
    <property type="entry name" value="Winged helix' DNA-binding domain"/>
    <property type="match status" value="1"/>
</dbReference>
<dbReference type="SUPFAM" id="SSF55781">
    <property type="entry name" value="GAF domain-like"/>
    <property type="match status" value="1"/>
</dbReference>
<dbReference type="RefSeq" id="WP_169420144.1">
    <property type="nucleotide sequence ID" value="NZ_JABBFX010000002.1"/>
</dbReference>
<sequence>MGRPSRKDKPLLPDYAEGIQIKTEDEDPRFNNAVARGLAILRCFQFDQRLMGNVEIAEATQLPKPTVSRLTYTLTQLGYLRYREEFGKYELAAGVVGLAYPYLVNMPVPVIARPLMEDLAEKTRTNVGLGVHEGLSVLYLEYALGEANVNRRQRVGFRVPLIRTSIGRACIAAMQPQERDRLYEELRDHYRKEWPALQAELDDAAEQVDRQGYVIAAGTFQRNTHSVAVPFVHSDGRTLLAFNSQGSSALLTQAAMDRNGKKLLELAAEVRRRLVAEPPGPSLGRR</sequence>
<dbReference type="PROSITE" id="PS51077">
    <property type="entry name" value="HTH_ICLR"/>
    <property type="match status" value="1"/>
</dbReference>
<dbReference type="AlphaFoldDB" id="A0A848H8J7"/>
<reference evidence="6 7" key="1">
    <citation type="submission" date="2020-04" db="EMBL/GenBank/DDBJ databases">
        <title>Ramlibacter sp. G-1-2-2 isolated from soil.</title>
        <authorList>
            <person name="Dahal R.H."/>
        </authorList>
    </citation>
    <scope>NUCLEOTIDE SEQUENCE [LARGE SCALE GENOMIC DNA]</scope>
    <source>
        <strain evidence="6 7">G-1-2-2</strain>
    </source>
</reference>
<evidence type="ECO:0000259" key="4">
    <source>
        <dbReference type="PROSITE" id="PS51077"/>
    </source>
</evidence>
<dbReference type="GO" id="GO:0003700">
    <property type="term" value="F:DNA-binding transcription factor activity"/>
    <property type="evidence" value="ECO:0007669"/>
    <property type="project" value="TreeGrafter"/>
</dbReference>
<dbReference type="EMBL" id="JABBFX010000002">
    <property type="protein sequence ID" value="NML45829.1"/>
    <property type="molecule type" value="Genomic_DNA"/>
</dbReference>
<comment type="caution">
    <text evidence="6">The sequence shown here is derived from an EMBL/GenBank/DDBJ whole genome shotgun (WGS) entry which is preliminary data.</text>
</comment>
<name>A0A848H8J7_9BURK</name>
<dbReference type="PROSITE" id="PS51078">
    <property type="entry name" value="ICLR_ED"/>
    <property type="match status" value="1"/>
</dbReference>
<evidence type="ECO:0000313" key="7">
    <source>
        <dbReference type="Proteomes" id="UP000541185"/>
    </source>
</evidence>
<dbReference type="PANTHER" id="PTHR30136">
    <property type="entry name" value="HELIX-TURN-HELIX TRANSCRIPTIONAL REGULATOR, ICLR FAMILY"/>
    <property type="match status" value="1"/>
</dbReference>
<accession>A0A848H8J7</accession>
<dbReference type="InterPro" id="IPR036388">
    <property type="entry name" value="WH-like_DNA-bd_sf"/>
</dbReference>
<dbReference type="Pfam" id="PF01614">
    <property type="entry name" value="IclR_C"/>
    <property type="match status" value="1"/>
</dbReference>